<gene>
    <name evidence="4" type="ORF">Mal15_49630</name>
</gene>
<dbReference type="PROSITE" id="PS00018">
    <property type="entry name" value="EF_HAND_1"/>
    <property type="match status" value="1"/>
</dbReference>
<keyword evidence="5" id="KW-1185">Reference proteome</keyword>
<evidence type="ECO:0000256" key="2">
    <source>
        <dbReference type="SAM" id="MobiDB-lite"/>
    </source>
</evidence>
<dbReference type="RefSeq" id="WP_147870054.1">
    <property type="nucleotide sequence ID" value="NZ_CP036264.1"/>
</dbReference>
<feature type="region of interest" description="Disordered" evidence="2">
    <location>
        <begin position="891"/>
        <end position="921"/>
    </location>
</feature>
<organism evidence="4 5">
    <name type="scientific">Stieleria maiorica</name>
    <dbReference type="NCBI Taxonomy" id="2795974"/>
    <lineage>
        <taxon>Bacteria</taxon>
        <taxon>Pseudomonadati</taxon>
        <taxon>Planctomycetota</taxon>
        <taxon>Planctomycetia</taxon>
        <taxon>Pirellulales</taxon>
        <taxon>Pirellulaceae</taxon>
        <taxon>Stieleria</taxon>
    </lineage>
</organism>
<dbReference type="InterPro" id="IPR011050">
    <property type="entry name" value="Pectin_lyase_fold/virulence"/>
</dbReference>
<evidence type="ECO:0000313" key="5">
    <source>
        <dbReference type="Proteomes" id="UP000321353"/>
    </source>
</evidence>
<dbReference type="EMBL" id="CP036264">
    <property type="protein sequence ID" value="QEG00887.1"/>
    <property type="molecule type" value="Genomic_DNA"/>
</dbReference>
<dbReference type="SUPFAM" id="SSF51126">
    <property type="entry name" value="Pectin lyase-like"/>
    <property type="match status" value="1"/>
</dbReference>
<dbReference type="InterPro" id="IPR012334">
    <property type="entry name" value="Pectin_lyas_fold"/>
</dbReference>
<protein>
    <recommendedName>
        <fullName evidence="1">Probable pectate lyase C</fullName>
    </recommendedName>
</protein>
<dbReference type="KEGG" id="smam:Mal15_49630"/>
<name>A0A5B9MLN3_9BACT</name>
<dbReference type="AlphaFoldDB" id="A0A5B9MLN3"/>
<evidence type="ECO:0000259" key="3">
    <source>
        <dbReference type="Pfam" id="PF20009"/>
    </source>
</evidence>
<dbReference type="InterPro" id="IPR018247">
    <property type="entry name" value="EF_Hand_1_Ca_BS"/>
</dbReference>
<accession>A0A5B9MLN3</accession>
<feature type="domain" description="GEVED" evidence="3">
    <location>
        <begin position="957"/>
        <end position="1030"/>
    </location>
</feature>
<proteinExistence type="predicted"/>
<evidence type="ECO:0000256" key="1">
    <source>
        <dbReference type="ARBA" id="ARBA00016512"/>
    </source>
</evidence>
<reference evidence="4 5" key="1">
    <citation type="submission" date="2019-02" db="EMBL/GenBank/DDBJ databases">
        <title>Planctomycetal bacteria perform biofilm scaping via a novel small molecule.</title>
        <authorList>
            <person name="Jeske O."/>
            <person name="Boedeker C."/>
            <person name="Wiegand S."/>
            <person name="Breitling P."/>
            <person name="Kallscheuer N."/>
            <person name="Jogler M."/>
            <person name="Rohde M."/>
            <person name="Petersen J."/>
            <person name="Medema M.H."/>
            <person name="Surup F."/>
            <person name="Jogler C."/>
        </authorList>
    </citation>
    <scope>NUCLEOTIDE SEQUENCE [LARGE SCALE GENOMIC DNA]</scope>
    <source>
        <strain evidence="4 5">Mal15</strain>
    </source>
</reference>
<dbReference type="Pfam" id="PF20009">
    <property type="entry name" value="GEVED"/>
    <property type="match status" value="1"/>
</dbReference>
<dbReference type="Proteomes" id="UP000321353">
    <property type="component" value="Chromosome"/>
</dbReference>
<dbReference type="InterPro" id="IPR045474">
    <property type="entry name" value="GEVED"/>
</dbReference>
<dbReference type="Gene3D" id="2.160.20.10">
    <property type="entry name" value="Single-stranded right-handed beta-helix, Pectin lyase-like"/>
    <property type="match status" value="1"/>
</dbReference>
<evidence type="ECO:0000313" key="4">
    <source>
        <dbReference type="EMBL" id="QEG00887.1"/>
    </source>
</evidence>
<sequence>MKLSFGPKKRRRQSRRRLPLLQALGHRKLLAAGADLAFYEFANHTNVTPELFSVDTHAETLASEINSPLSLGWTGNGQPPNGLALGGAFNETSEPTPAGGQNDYFELTVTPIDGYVLNLARFSMQIRRNDPDSKDSYSVYFDNDPGPGGDNYSTRLASGRITSEDVFESVHVPLEGIPELTGQTTPVTFRVYAWGTVGLNAMRLDNIRVQEVQQTVGESSLAYYGDAGRLVHPLDALGNRIADFSSAGYRNSDQPLPDVTETIDPSRVVTVAPTSGDDMAALQAAIDQVATFSVGLDGYRGVVQLTAGEYQISDQLTILDDGVVLRGVGDGDDPLTSTILRATGTTQRSLILVGQPSGWASGISNTTHNIVDKYVPAGATSLRVDSTANWNVGDPIIVKRPSTAEWIAEIGMDSIPPRSDGGTVNQWEPGGNFDHLYERVITRIEGDRVFFNAPLMSSFQQEFGGGTVFRYTFPRIENVGIENIRGVSDFTSPTDEAHATTFIELQSVRDAWVRNITGQHFVFATVHATSRALRVTVDDAQSLDPVSIITGARRYPFTIDGQFVLMRNLYSENGRHDFVNNSSWRNRGPNVFLDGVAVDSHDSTGPHQRWSSGTLYDTITTDNMIEARNRGNFGSGHGWGGAGMVFWNARADQFIVQNPPTAQNWVIGSTGTLVNETRFGPQPPATIDAHATPIDFGDPLNPTSSLFVAQHNQRMADPSSQTREYVLGDFDLLQFDGSASADALPVDPQWLADVTTLAGGTPIRSSDQTTDGQYVPFSFQYSLATHEVVRSAVLSLGLRGTGTTTSGDAIWIEDVSLARSLASLGITAPLSTTETTTLTVELTGRDLIALQDGRLDVLLGQHSALDWAVLNLSVTELDSFDFGDAPATYPTTLAQDGARHGATGPRLGATRDEESDGVASATADGELDDGVLFGDIKIGHPMAGVNIDLQNADEAKVDAWIDFDRDGIWQPSEQILTAAPVFAGLQTLNYDLPESAPLGQTIARVRLSSVGGWQPTGFAFDGEVEDYAVTVQAAVAPAIESIVINDGQSQRSRVDRLTVTFNGEVETSEDAFTVRDRATDQQVDLSLAIDVQDGKTIATLTFLPGPAVATAATGLHSLRDGNYELTVVGSLVTSGPLAMDDNVTFGDQASDAFFRHYGDTDGDRDVDGQDYGRFGLTFLRSPTDDGFRADLDSDGDNDVDGQDYGRFGTRFLKRLDF</sequence>